<evidence type="ECO:0000313" key="6">
    <source>
        <dbReference type="Proteomes" id="UP000377595"/>
    </source>
</evidence>
<keyword evidence="6" id="KW-1185">Reference proteome</keyword>
<dbReference type="Gene3D" id="1.10.10.10">
    <property type="entry name" value="Winged helix-like DNA-binding domain superfamily/Winged helix DNA-binding domain"/>
    <property type="match status" value="2"/>
</dbReference>
<dbReference type="InterPro" id="IPR050679">
    <property type="entry name" value="Bact_HTH_transcr_reg"/>
</dbReference>
<feature type="domain" description="HTH gntR-type" evidence="4">
    <location>
        <begin position="25"/>
        <end position="93"/>
    </location>
</feature>
<dbReference type="GO" id="GO:0003700">
    <property type="term" value="F:DNA-binding transcription factor activity"/>
    <property type="evidence" value="ECO:0007669"/>
    <property type="project" value="InterPro"/>
</dbReference>
<protein>
    <recommendedName>
        <fullName evidence="4">HTH gntR-type domain-containing protein</fullName>
    </recommendedName>
</protein>
<dbReference type="RefSeq" id="WP_155348561.1">
    <property type="nucleotide sequence ID" value="NZ_BAAAHM010000027.1"/>
</dbReference>
<evidence type="ECO:0000256" key="2">
    <source>
        <dbReference type="ARBA" id="ARBA00023125"/>
    </source>
</evidence>
<keyword evidence="3" id="KW-0804">Transcription</keyword>
<dbReference type="SUPFAM" id="SSF46785">
    <property type="entry name" value="Winged helix' DNA-binding domain"/>
    <property type="match status" value="2"/>
</dbReference>
<proteinExistence type="predicted"/>
<dbReference type="PANTHER" id="PTHR44846:SF1">
    <property type="entry name" value="MANNOSYL-D-GLYCERATE TRANSPORT_METABOLISM SYSTEM REPRESSOR MNGR-RELATED"/>
    <property type="match status" value="1"/>
</dbReference>
<dbReference type="GO" id="GO:0003677">
    <property type="term" value="F:DNA binding"/>
    <property type="evidence" value="ECO:0007669"/>
    <property type="project" value="UniProtKB-KW"/>
</dbReference>
<evidence type="ECO:0000259" key="4">
    <source>
        <dbReference type="PROSITE" id="PS50949"/>
    </source>
</evidence>
<keyword evidence="1" id="KW-0805">Transcription regulation</keyword>
<evidence type="ECO:0000256" key="3">
    <source>
        <dbReference type="ARBA" id="ARBA00023163"/>
    </source>
</evidence>
<reference evidence="5 6" key="1">
    <citation type="submission" date="2019-10" db="EMBL/GenBank/DDBJ databases">
        <title>Whole genome shotgun sequence of Acrocarpospora pleiomorpha NBRC 16267.</title>
        <authorList>
            <person name="Ichikawa N."/>
            <person name="Kimura A."/>
            <person name="Kitahashi Y."/>
            <person name="Komaki H."/>
            <person name="Oguchi A."/>
        </authorList>
    </citation>
    <scope>NUCLEOTIDE SEQUENCE [LARGE SCALE GENOMIC DNA]</scope>
    <source>
        <strain evidence="5 6">NBRC 16267</strain>
    </source>
</reference>
<evidence type="ECO:0000256" key="1">
    <source>
        <dbReference type="ARBA" id="ARBA00023015"/>
    </source>
</evidence>
<organism evidence="5 6">
    <name type="scientific">Acrocarpospora pleiomorpha</name>
    <dbReference type="NCBI Taxonomy" id="90975"/>
    <lineage>
        <taxon>Bacteria</taxon>
        <taxon>Bacillati</taxon>
        <taxon>Actinomycetota</taxon>
        <taxon>Actinomycetes</taxon>
        <taxon>Streptosporangiales</taxon>
        <taxon>Streptosporangiaceae</taxon>
        <taxon>Acrocarpospora</taxon>
    </lineage>
</organism>
<keyword evidence="2" id="KW-0238">DNA-binding</keyword>
<gene>
    <name evidence="5" type="ORF">Aple_065830</name>
</gene>
<comment type="caution">
    <text evidence="5">The sequence shown here is derived from an EMBL/GenBank/DDBJ whole genome shotgun (WGS) entry which is preliminary data.</text>
</comment>
<dbReference type="EMBL" id="BLAF01000043">
    <property type="protein sequence ID" value="GES23684.1"/>
    <property type="molecule type" value="Genomic_DNA"/>
</dbReference>
<evidence type="ECO:0000313" key="5">
    <source>
        <dbReference type="EMBL" id="GES23684.1"/>
    </source>
</evidence>
<dbReference type="InterPro" id="IPR036388">
    <property type="entry name" value="WH-like_DNA-bd_sf"/>
</dbReference>
<dbReference type="InterPro" id="IPR036390">
    <property type="entry name" value="WH_DNA-bd_sf"/>
</dbReference>
<feature type="domain" description="HTH gntR-type" evidence="4">
    <location>
        <begin position="104"/>
        <end position="172"/>
    </location>
</feature>
<accession>A0A5M3XR31</accession>
<dbReference type="AlphaFoldDB" id="A0A5M3XR31"/>
<dbReference type="GO" id="GO:0045892">
    <property type="term" value="P:negative regulation of DNA-templated transcription"/>
    <property type="evidence" value="ECO:0007669"/>
    <property type="project" value="TreeGrafter"/>
</dbReference>
<dbReference type="Proteomes" id="UP000377595">
    <property type="component" value="Unassembled WGS sequence"/>
</dbReference>
<dbReference type="CDD" id="cd07377">
    <property type="entry name" value="WHTH_GntR"/>
    <property type="match status" value="2"/>
</dbReference>
<dbReference type="PRINTS" id="PR00035">
    <property type="entry name" value="HTHGNTR"/>
</dbReference>
<sequence>MSVPAKDEQPSWLATCVDIDRDAPIKVFRQIANILRDGIEAGDLAAGMPVSSEAELCRRFEVARDTARLALRELHEEGLIVRTRGKRYYVASIDGEIQPVLLGMPRYRKIASTVAQSIRSGRFPIGKPIPSEKEMVKKYGASKGTIRRAIAYLRQEGWVFTVAQLGSFPESEDKWPDWDV</sequence>
<dbReference type="SMART" id="SM00345">
    <property type="entry name" value="HTH_GNTR"/>
    <property type="match status" value="2"/>
</dbReference>
<dbReference type="Pfam" id="PF00392">
    <property type="entry name" value="GntR"/>
    <property type="match status" value="2"/>
</dbReference>
<dbReference type="PROSITE" id="PS50949">
    <property type="entry name" value="HTH_GNTR"/>
    <property type="match status" value="2"/>
</dbReference>
<dbReference type="OrthoDB" id="4338617at2"/>
<dbReference type="InterPro" id="IPR000524">
    <property type="entry name" value="Tscrpt_reg_HTH_GntR"/>
</dbReference>
<dbReference type="PANTHER" id="PTHR44846">
    <property type="entry name" value="MANNOSYL-D-GLYCERATE TRANSPORT/METABOLISM SYSTEM REPRESSOR MNGR-RELATED"/>
    <property type="match status" value="1"/>
</dbReference>
<name>A0A5M3XR31_9ACTN</name>